<evidence type="ECO:0000313" key="2">
    <source>
        <dbReference type="EMBL" id="AFM16495.1"/>
    </source>
</evidence>
<gene>
    <name evidence="2" type="ordered locus">Mycch_1704</name>
</gene>
<feature type="domain" description="STAS" evidence="1">
    <location>
        <begin position="16"/>
        <end position="117"/>
    </location>
</feature>
<dbReference type="Proteomes" id="UP000006057">
    <property type="component" value="Chromosome"/>
</dbReference>
<name>I4BGT8_MYCCN</name>
<dbReference type="AlphaFoldDB" id="I4BGT8"/>
<organism evidence="2 3">
    <name type="scientific">Mycolicibacterium chubuense (strain NBB4)</name>
    <name type="common">Mycobacterium chubuense</name>
    <dbReference type="NCBI Taxonomy" id="710421"/>
    <lineage>
        <taxon>Bacteria</taxon>
        <taxon>Bacillati</taxon>
        <taxon>Actinomycetota</taxon>
        <taxon>Actinomycetes</taxon>
        <taxon>Mycobacteriales</taxon>
        <taxon>Mycobacteriaceae</taxon>
        <taxon>Mycolicibacterium</taxon>
    </lineage>
</organism>
<dbReference type="PROSITE" id="PS50801">
    <property type="entry name" value="STAS"/>
    <property type="match status" value="1"/>
</dbReference>
<sequence length="256" mass="27295">MAGTAELAVFGLERGGDIVLRPQGVLDATTFGRLRDAIVKTAIETPRAVIVAVDDLAVPSGACWSVFASARWHVSVWPDVPVVVVSGDANTRRMLRRSGITRYVPVFETEDDASRAVAAGGAHRRRRARLELPAETGSKGRISAFVAEALRAWELESRIDETATLAVAMVEAAIDGFDGFGCSLRLECDGSDIAVAVSRSRDQTGDGQGCGEVSPEFSTRIDRLCRLWGCAPTPDGATVWALIRGGNPATELFHTA</sequence>
<dbReference type="InterPro" id="IPR002645">
    <property type="entry name" value="STAS_dom"/>
</dbReference>
<reference evidence="2 3" key="1">
    <citation type="submission" date="2012-06" db="EMBL/GenBank/DDBJ databases">
        <title>Complete sequence of chromosome of Mycobacterium chubuense NBB4.</title>
        <authorList>
            <consortium name="US DOE Joint Genome Institute"/>
            <person name="Lucas S."/>
            <person name="Han J."/>
            <person name="Lapidus A."/>
            <person name="Cheng J.-F."/>
            <person name="Goodwin L."/>
            <person name="Pitluck S."/>
            <person name="Peters L."/>
            <person name="Mikhailova N."/>
            <person name="Teshima H."/>
            <person name="Detter J.C."/>
            <person name="Han C."/>
            <person name="Tapia R."/>
            <person name="Land M."/>
            <person name="Hauser L."/>
            <person name="Kyrpides N."/>
            <person name="Ivanova N."/>
            <person name="Pagani I."/>
            <person name="Mattes T."/>
            <person name="Holmes A."/>
            <person name="Rutledge P."/>
            <person name="Paulsen I."/>
            <person name="Coleman N."/>
            <person name="Woyke T."/>
        </authorList>
    </citation>
    <scope>NUCLEOTIDE SEQUENCE [LARGE SCALE GENOMIC DNA]</scope>
    <source>
        <strain evidence="2 3">NBB4</strain>
    </source>
</reference>
<dbReference type="Pfam" id="PF01740">
    <property type="entry name" value="STAS"/>
    <property type="match status" value="1"/>
</dbReference>
<dbReference type="InterPro" id="IPR036513">
    <property type="entry name" value="STAS_dom_sf"/>
</dbReference>
<dbReference type="eggNOG" id="COG1366">
    <property type="taxonomic scope" value="Bacteria"/>
</dbReference>
<dbReference type="HOGENOM" id="CLU_087828_0_0_11"/>
<dbReference type="STRING" id="710421.Mycch_1704"/>
<dbReference type="Gene3D" id="3.30.750.24">
    <property type="entry name" value="STAS domain"/>
    <property type="match status" value="1"/>
</dbReference>
<evidence type="ECO:0000313" key="3">
    <source>
        <dbReference type="Proteomes" id="UP000006057"/>
    </source>
</evidence>
<keyword evidence="3" id="KW-1185">Reference proteome</keyword>
<protein>
    <submittedName>
        <fullName evidence="2">Anti-anti-sigma regulatory factor (Antagonist of anti-sigma factor)</fullName>
    </submittedName>
</protein>
<evidence type="ECO:0000259" key="1">
    <source>
        <dbReference type="PROSITE" id="PS50801"/>
    </source>
</evidence>
<dbReference type="KEGG" id="mcb:Mycch_1704"/>
<accession>I4BGT8</accession>
<dbReference type="OrthoDB" id="4327509at2"/>
<dbReference type="RefSeq" id="WP_014814976.1">
    <property type="nucleotide sequence ID" value="NC_018027.1"/>
</dbReference>
<dbReference type="SUPFAM" id="SSF52091">
    <property type="entry name" value="SpoIIaa-like"/>
    <property type="match status" value="1"/>
</dbReference>
<dbReference type="EMBL" id="CP003053">
    <property type="protein sequence ID" value="AFM16495.1"/>
    <property type="molecule type" value="Genomic_DNA"/>
</dbReference>
<dbReference type="PATRIC" id="fig|710421.3.peg.1707"/>
<proteinExistence type="predicted"/>